<keyword evidence="2" id="KW-0472">Membrane</keyword>
<evidence type="ECO:0000256" key="1">
    <source>
        <dbReference type="SAM" id="MobiDB-lite"/>
    </source>
</evidence>
<feature type="transmembrane region" description="Helical" evidence="2">
    <location>
        <begin position="14"/>
        <end position="34"/>
    </location>
</feature>
<keyword evidence="2" id="KW-0812">Transmembrane</keyword>
<dbReference type="EMBL" id="AWQX01000158">
    <property type="protein sequence ID" value="EST30613.1"/>
    <property type="molecule type" value="Genomic_DNA"/>
</dbReference>
<keyword evidence="4" id="KW-1185">Reference proteome</keyword>
<dbReference type="RefSeq" id="WP_023547554.1">
    <property type="nucleotide sequence ID" value="NZ_CM002285.1"/>
</dbReference>
<name>V6KEY7_STRRC</name>
<dbReference type="OrthoDB" id="4296226at2"/>
<gene>
    <name evidence="3" type="ORF">M878_18015</name>
</gene>
<dbReference type="STRING" id="1352936.M878_18015"/>
<accession>V6KEY7</accession>
<evidence type="ECO:0000313" key="4">
    <source>
        <dbReference type="Proteomes" id="UP000017984"/>
    </source>
</evidence>
<reference evidence="3 4" key="1">
    <citation type="journal article" date="2014" name="Genome Announc.">
        <title>Draft Genome Sequence of Streptomyces roseochromogenes subsp. oscitans DS 12.976, Producer of the Aminocoumarin Antibiotic Clorobiocin.</title>
        <authorList>
            <person name="Ruckert C."/>
            <person name="Kalinowski J."/>
            <person name="Heide L."/>
            <person name="Apel A.K."/>
        </authorList>
    </citation>
    <scope>NUCLEOTIDE SEQUENCE [LARGE SCALE GENOMIC DNA]</scope>
    <source>
        <strain evidence="3 4">DS 12.976</strain>
    </source>
</reference>
<proteinExistence type="predicted"/>
<dbReference type="AlphaFoldDB" id="V6KEY7"/>
<feature type="region of interest" description="Disordered" evidence="1">
    <location>
        <begin position="37"/>
        <end position="114"/>
    </location>
</feature>
<dbReference type="Proteomes" id="UP000017984">
    <property type="component" value="Chromosome"/>
</dbReference>
<comment type="caution">
    <text evidence="3">The sequence shown here is derived from an EMBL/GenBank/DDBJ whole genome shotgun (WGS) entry which is preliminary data.</text>
</comment>
<keyword evidence="2" id="KW-1133">Transmembrane helix</keyword>
<protein>
    <submittedName>
        <fullName evidence="3">Uncharacterized protein</fullName>
    </submittedName>
</protein>
<sequence length="195" mass="20287">MSSPENPGTPEKKQGLACLGVLGVIAFVVLLLVFTNRGGGSGDSSDDTAASPSYPTATATDDPYTSTPYPSDPSSSDPYSAAPDTSDSYSSDPYGTDDPYGTPSPDPSPYTSGTCLNGTLPDSTTAQSVSGVDEVSCSASDAHYKVIETIPLTSDMSRCNDNPQTQYAFSSRYTINGSTINEYVYCLVGLGSYAR</sequence>
<organism evidence="3 4">
    <name type="scientific">Streptomyces roseochromogenus subsp. oscitans DS 12.976</name>
    <dbReference type="NCBI Taxonomy" id="1352936"/>
    <lineage>
        <taxon>Bacteria</taxon>
        <taxon>Bacillati</taxon>
        <taxon>Actinomycetota</taxon>
        <taxon>Actinomycetes</taxon>
        <taxon>Kitasatosporales</taxon>
        <taxon>Streptomycetaceae</taxon>
        <taxon>Streptomyces</taxon>
    </lineage>
</organism>
<evidence type="ECO:0000313" key="3">
    <source>
        <dbReference type="EMBL" id="EST30613.1"/>
    </source>
</evidence>
<dbReference type="PATRIC" id="fig|1352936.5.peg.3784"/>
<dbReference type="HOGENOM" id="CLU_096491_0_0_11"/>
<feature type="compositionally biased region" description="Low complexity" evidence="1">
    <location>
        <begin position="47"/>
        <end position="100"/>
    </location>
</feature>
<evidence type="ECO:0000256" key="2">
    <source>
        <dbReference type="SAM" id="Phobius"/>
    </source>
</evidence>